<reference evidence="5" key="1">
    <citation type="submission" date="2015-08" db="EMBL/GenBank/DDBJ databases">
        <authorList>
            <person name="Babu N.S."/>
            <person name="Beckwith C.J."/>
            <person name="Beseler K.G."/>
            <person name="Brison A."/>
            <person name="Carone J.V."/>
            <person name="Caskin T.P."/>
            <person name="Diamond M."/>
            <person name="Durham M.E."/>
            <person name="Foxe J.M."/>
            <person name="Go M."/>
            <person name="Henderson B.A."/>
            <person name="Jones I.B."/>
            <person name="McGettigan J.A."/>
            <person name="Micheletti S.J."/>
            <person name="Nasrallah M.E."/>
            <person name="Ortiz D."/>
            <person name="Piller C.R."/>
            <person name="Privatt S.R."/>
            <person name="Schneider S.L."/>
            <person name="Sharp S."/>
            <person name="Smith T.C."/>
            <person name="Stanton J.D."/>
            <person name="Ullery H.E."/>
            <person name="Wilson R.J."/>
            <person name="Serrano M.G."/>
            <person name="Buck G."/>
            <person name="Lee V."/>
            <person name="Wang Y."/>
            <person name="Carvalho R."/>
            <person name="Voegtly L."/>
            <person name="Shi R."/>
            <person name="Duckworth R."/>
            <person name="Johnson A."/>
            <person name="Loviza R."/>
            <person name="Walstead R."/>
            <person name="Shah Z."/>
            <person name="Kiflezghi M."/>
            <person name="Wade K."/>
            <person name="Ball S.L."/>
            <person name="Bradley K.W."/>
            <person name="Asai D.J."/>
            <person name="Bowman C.A."/>
            <person name="Russell D.A."/>
            <person name="Pope W.H."/>
            <person name="Jacobs-Sera D."/>
            <person name="Hendrix R.W."/>
            <person name="Hatfull G.F."/>
        </authorList>
    </citation>
    <scope>NUCLEOTIDE SEQUENCE</scope>
</reference>
<keyword evidence="1" id="KW-0378">Hydrolase</keyword>
<dbReference type="SUPFAM" id="SSF56024">
    <property type="entry name" value="Phospholipase D/nuclease"/>
    <property type="match status" value="2"/>
</dbReference>
<protein>
    <submittedName>
        <fullName evidence="5">Putative Phospholipase D/transphosphatidylase</fullName>
    </submittedName>
</protein>
<evidence type="ECO:0000259" key="4">
    <source>
        <dbReference type="PROSITE" id="PS50035"/>
    </source>
</evidence>
<gene>
    <name evidence="5" type="ORF">NOCA1120258</name>
</gene>
<dbReference type="EMBL" id="CZKB01000004">
    <property type="protein sequence ID" value="CUR56900.1"/>
    <property type="molecule type" value="Genomic_DNA"/>
</dbReference>
<dbReference type="PANTHER" id="PTHR43856">
    <property type="entry name" value="CARDIOLIPIN HYDROLASE"/>
    <property type="match status" value="1"/>
</dbReference>
<accession>A0A2P2C4J5</accession>
<evidence type="ECO:0000256" key="1">
    <source>
        <dbReference type="ARBA" id="ARBA00022801"/>
    </source>
</evidence>
<dbReference type="InterPro" id="IPR025202">
    <property type="entry name" value="PLD-like_dom"/>
</dbReference>
<dbReference type="Pfam" id="PF13091">
    <property type="entry name" value="PLDc_2"/>
    <property type="match status" value="2"/>
</dbReference>
<organism evidence="5">
    <name type="scientific">metagenome</name>
    <dbReference type="NCBI Taxonomy" id="256318"/>
    <lineage>
        <taxon>unclassified sequences</taxon>
        <taxon>metagenomes</taxon>
    </lineage>
</organism>
<dbReference type="Gene3D" id="3.30.870.10">
    <property type="entry name" value="Endonuclease Chain A"/>
    <property type="match status" value="2"/>
</dbReference>
<dbReference type="AlphaFoldDB" id="A0A2P2C4J5"/>
<dbReference type="GO" id="GO:0016891">
    <property type="term" value="F:RNA endonuclease activity producing 5'-phosphomonoesters, hydrolytic mechanism"/>
    <property type="evidence" value="ECO:0007669"/>
    <property type="project" value="TreeGrafter"/>
</dbReference>
<feature type="domain" description="PLD phosphodiesterase" evidence="4">
    <location>
        <begin position="306"/>
        <end position="333"/>
    </location>
</feature>
<evidence type="ECO:0000256" key="3">
    <source>
        <dbReference type="ARBA" id="ARBA00023098"/>
    </source>
</evidence>
<dbReference type="InterPro" id="IPR001736">
    <property type="entry name" value="PLipase_D/transphosphatidylase"/>
</dbReference>
<dbReference type="InterPro" id="IPR051406">
    <property type="entry name" value="PLD_domain"/>
</dbReference>
<evidence type="ECO:0000313" key="5">
    <source>
        <dbReference type="EMBL" id="CUR56900.1"/>
    </source>
</evidence>
<evidence type="ECO:0000256" key="2">
    <source>
        <dbReference type="ARBA" id="ARBA00022963"/>
    </source>
</evidence>
<keyword evidence="3" id="KW-0443">Lipid metabolism</keyword>
<keyword evidence="2" id="KW-0442">Lipid degradation</keyword>
<proteinExistence type="predicted"/>
<name>A0A2P2C4J5_9ZZZZ</name>
<dbReference type="PANTHER" id="PTHR43856:SF1">
    <property type="entry name" value="MITOCHONDRIAL CARDIOLIPIN HYDROLASE"/>
    <property type="match status" value="1"/>
</dbReference>
<sequence>MTVFASGKIEAYVGPTELGAADDLETVISDFIAGARSTLAVAVQELDNPVIAQALLDASWRGVRVELFLEQDYLRSPLSGTPPTLPVPRPGETPEDALRRVQWGDDETELAENRRILAALLRSDVQVRGDYNPKIFHQKFVLRDYEGAAAPTSALLSGSANFTVTDCHQNLNHVFVFRNAYVCRQYATEVEQLRRGSFGRGLHGDVPKVYDLAGVPVKVLFAPDHTPELEIMKQMLKGTEEIAFAIFTFAGSSGIDDAMLALARGGMKIRGVLDRGQAAHDWAAPPWLVHENIELFVPRRDGPFAHLRKLHHKLMVIDQQVVVAGSFNYTAPANEYNDENLFVVGSVHDEVEGIEVAHDPGGDIARHMKGEVERIIAHSEPWTPRA</sequence>
<dbReference type="PROSITE" id="PS50035">
    <property type="entry name" value="PLD"/>
    <property type="match status" value="1"/>
</dbReference>
<dbReference type="GO" id="GO:0016042">
    <property type="term" value="P:lipid catabolic process"/>
    <property type="evidence" value="ECO:0007669"/>
    <property type="project" value="UniProtKB-KW"/>
</dbReference>